<feature type="compositionally biased region" description="Polar residues" evidence="5">
    <location>
        <begin position="228"/>
        <end position="241"/>
    </location>
</feature>
<sequence length="1638" mass="166649">MEGQQHRGTPAQSLPEHVPLRQITYQGLLRSLGSEAEALQKIHVRIQRQLQNLEIEEKLIMQMVQRERGLLSPEELEEYDQQQQQQQEEEHAEQSQRQEQRQDHQQLQQQAAQQQQQEQEHATCTPSLQQGVCPEQHKEQTAAAAAAADPAQPAQPAQPAARGQTETRTQADRSRRGCMQDPTVHRQLIASVASLKSCIRSFVLAVQPPAAASAQAPAAAADAAGYASEQQEPSRAQQQATKIPGSLSRASDVTASLRKMLCAVSDQTLSLPLETSRRLVEVELPELLQQLLASCSPSSPWPQADSVDLLPALAHPCWEGTQQLIADVFEVLSLLCGVAVRACTRSADPLMVLLQLSSPKVMAACTTYMQQLWQAHEEAATASQQAEAEQLAGGGTAASHAFAGAVAAFSSCYSLLAAAVDAQQGLEQLESQLAGSLCSTAFLPAAVQLLLAATSAPGMKSSSDALQLHCQRAGWQLLTLALFLSGGDIAISPNSVEVRVGQHIPSSVLAARMRQEAAAPAAGVGAAVAAAAASSAASAAAKEEATGVPLPAMQEQLLAPQVLLFLQERLYHAVKEMRGHSDGGSNSLAGVARPSSPELLAAATAGGPQEQQPLPLLPGRCVPDDQDVLAAALRTLRCWRALLASPSGPCLPLASSRGVALMLAVLNGALAESIKDGSSERQALRGRLVRVAVHCLQLLCGCVGPEVLGEQLHGLTSALSSVVSAGGAYWDAHKRVIKSADLPYTGQVRCVDKGTGDMLVRYTMAAQGALVVLRQLLAACRVEPGHVANPESMMLSAGVLPAVEQLFRQIPVASPAHVAAADLLAQLLPLCGGADLAGGQLPLMASMRKFLVKASGISEPDRTAAITTATKLAEMVARLACCCASTAPGSQAGVLLQHTAAQLLPAFQVFCASVLKAGVPPPSSTHFDTGGGMTVLAVLGAAGGAPGASCHLFPALLSATQQLVELAVKQPELRLLQLLLGSHALTTAAAIVSTSYWATPQVAAVASLPGNASLTAEAAGETVASILECLLGAAVPQQGSAATAAGPSAGASPKLLHASISDDCLCAIKLGVDGVAACCSPKACSDVTPATSGARLDAAEHAAPQPDAMQPLVLLSALLESKLLPQAHRLLQQLPQQGYGMPEALAGSAASAAGSSMTRQGSATGAVQVPTPRSGSQPHSKDAGARVGGHSPTYSILTGNQLRSQSSSSQQLSGYSGSEPVYMAINSSTSGSHALRVSAAHSRFAAGMRRSSDGTVASAAGAALAGTSPRAVDGDVGGLLRGGSWSSLQGAWLSQSSAGQADKERLGRQSSSGFGSTTSLGSLMVTDSLTAGAGHGAGSGGNAVLQLRLQSMLLAAGQAVIALADGCISGGKGSTVSAAGRTSFGGSSGVSSGSANSSSDDGSGPGLKQVAASWTAAVPQPLLQLQLQPRNSYSGVGSVTSPHGMDSGIDVLAGLRVSLAAVPAAAAAVQSPMGSSSPGRAVCGAVEGSSSSMLFPVDLGLAQLRVGSRQEGAAAGADGAAGSGVAARLVGDDVLRGVVAGVQAAAPLLCRACPPALDSEQCWQEALARLAPAPVGCWNAACVNMAGASEAAAPAKPCANCNVAAFCSKGCERAAWSGHTMACGKLAAAATAARLGSA</sequence>
<organism evidence="7 8">
    <name type="scientific">Tetradesmus obliquus</name>
    <name type="common">Green alga</name>
    <name type="synonym">Acutodesmus obliquus</name>
    <dbReference type="NCBI Taxonomy" id="3088"/>
    <lineage>
        <taxon>Eukaryota</taxon>
        <taxon>Viridiplantae</taxon>
        <taxon>Chlorophyta</taxon>
        <taxon>core chlorophytes</taxon>
        <taxon>Chlorophyceae</taxon>
        <taxon>CS clade</taxon>
        <taxon>Sphaeropleales</taxon>
        <taxon>Scenedesmaceae</taxon>
        <taxon>Tetradesmus</taxon>
    </lineage>
</organism>
<evidence type="ECO:0000256" key="1">
    <source>
        <dbReference type="ARBA" id="ARBA00022723"/>
    </source>
</evidence>
<feature type="domain" description="MYND-type" evidence="6">
    <location>
        <begin position="1579"/>
        <end position="1623"/>
    </location>
</feature>
<gene>
    <name evidence="7" type="ORF">BQ4739_LOCUS252</name>
</gene>
<feature type="compositionally biased region" description="Low complexity" evidence="5">
    <location>
        <begin position="1382"/>
        <end position="1402"/>
    </location>
</feature>
<dbReference type="Proteomes" id="UP000256970">
    <property type="component" value="Unassembled WGS sequence"/>
</dbReference>
<feature type="compositionally biased region" description="Low complexity" evidence="5">
    <location>
        <begin position="105"/>
        <end position="117"/>
    </location>
</feature>
<feature type="region of interest" description="Disordered" evidence="5">
    <location>
        <begin position="76"/>
        <end position="182"/>
    </location>
</feature>
<dbReference type="GO" id="GO:0008270">
    <property type="term" value="F:zinc ion binding"/>
    <property type="evidence" value="ECO:0007669"/>
    <property type="project" value="UniProtKB-KW"/>
</dbReference>
<evidence type="ECO:0000256" key="2">
    <source>
        <dbReference type="ARBA" id="ARBA00022771"/>
    </source>
</evidence>
<protein>
    <recommendedName>
        <fullName evidence="6">MYND-type domain-containing protein</fullName>
    </recommendedName>
</protein>
<feature type="region of interest" description="Disordered" evidence="5">
    <location>
        <begin position="1382"/>
        <end position="1408"/>
    </location>
</feature>
<evidence type="ECO:0000313" key="8">
    <source>
        <dbReference type="Proteomes" id="UP000256970"/>
    </source>
</evidence>
<dbReference type="InterPro" id="IPR002893">
    <property type="entry name" value="Znf_MYND"/>
</dbReference>
<feature type="compositionally biased region" description="Basic and acidic residues" evidence="5">
    <location>
        <begin position="88"/>
        <end position="104"/>
    </location>
</feature>
<feature type="region of interest" description="Disordered" evidence="5">
    <location>
        <begin position="1150"/>
        <end position="1197"/>
    </location>
</feature>
<name>A0A383V402_TETOB</name>
<keyword evidence="1" id="KW-0479">Metal-binding</keyword>
<evidence type="ECO:0000313" key="7">
    <source>
        <dbReference type="EMBL" id="SZX59650.1"/>
    </source>
</evidence>
<evidence type="ECO:0000259" key="6">
    <source>
        <dbReference type="PROSITE" id="PS50865"/>
    </source>
</evidence>
<dbReference type="Pfam" id="PF01753">
    <property type="entry name" value="zf-MYND"/>
    <property type="match status" value="1"/>
</dbReference>
<feature type="compositionally biased region" description="Low complexity" evidence="5">
    <location>
        <begin position="142"/>
        <end position="161"/>
    </location>
</feature>
<feature type="compositionally biased region" description="Polar residues" evidence="5">
    <location>
        <begin position="1157"/>
        <end position="1178"/>
    </location>
</feature>
<proteinExistence type="predicted"/>
<keyword evidence="3" id="KW-0862">Zinc</keyword>
<reference evidence="7 8" key="1">
    <citation type="submission" date="2016-10" db="EMBL/GenBank/DDBJ databases">
        <authorList>
            <person name="Cai Z."/>
        </authorList>
    </citation>
    <scope>NUCLEOTIDE SEQUENCE [LARGE SCALE GENOMIC DNA]</scope>
</reference>
<dbReference type="EMBL" id="FNXT01000013">
    <property type="protein sequence ID" value="SZX59650.1"/>
    <property type="molecule type" value="Genomic_DNA"/>
</dbReference>
<accession>A0A383V402</accession>
<evidence type="ECO:0000256" key="3">
    <source>
        <dbReference type="ARBA" id="ARBA00022833"/>
    </source>
</evidence>
<feature type="region of interest" description="Disordered" evidence="5">
    <location>
        <begin position="224"/>
        <end position="247"/>
    </location>
</feature>
<evidence type="ECO:0000256" key="4">
    <source>
        <dbReference type="PROSITE-ProRule" id="PRU00134"/>
    </source>
</evidence>
<dbReference type="Gene3D" id="6.10.140.2220">
    <property type="match status" value="1"/>
</dbReference>
<dbReference type="PROSITE" id="PS50865">
    <property type="entry name" value="ZF_MYND_2"/>
    <property type="match status" value="1"/>
</dbReference>
<keyword evidence="2 4" id="KW-0863">Zinc-finger</keyword>
<evidence type="ECO:0000256" key="5">
    <source>
        <dbReference type="SAM" id="MobiDB-lite"/>
    </source>
</evidence>
<keyword evidence="8" id="KW-1185">Reference proteome</keyword>
<dbReference type="SUPFAM" id="SSF144232">
    <property type="entry name" value="HIT/MYND zinc finger-like"/>
    <property type="match status" value="1"/>
</dbReference>